<dbReference type="Proteomes" id="UP001205185">
    <property type="component" value="Unassembled WGS sequence"/>
</dbReference>
<dbReference type="InterPro" id="IPR016169">
    <property type="entry name" value="FAD-bd_PCMH_sub2"/>
</dbReference>
<sequence>MTTIRRPPLARPGERAFTEATEVFNLAAPARPAAAITARTIDDVRAALRHARAEGLPVRVHTTGHGAGGVRPVDGGLLIHTRVDGGVEVDAARRRARIPAGTRWGAVVEATAPHGLTAAHGSSATVGVVGYLLGGGMSFYGRRHGLAANTVVALDLVTAEGEHLRVDAATDPDLFWAIRGGGGGFGVVTAVEIALFPVAAVITGAAYWPAAHAERLLSRWREWSATAPWEVTTSVRVMNLPPVPDVPPELATGPMLCVDGAVLSDTADLATATRQADELLGPLREIAAPVLDTWRPGPAAAVLDAHMDPAQPMPVVGDHLLLGDLDADGAETLLRVLGDGSPLIAAGLRQLGGAYAVSAPDGGVLDRLDAAFSYAGSGVPMGPVTAEELRGHCALVREALRPWDTGRTVPCFVEDFTRPQGHLSAEQVRAVDAVRARVDPDGLFHGDIAPHATARTLN</sequence>
<protein>
    <submittedName>
        <fullName evidence="7">FAD/FMN-containing dehydrogenase</fullName>
    </submittedName>
</protein>
<dbReference type="RefSeq" id="WP_253887901.1">
    <property type="nucleotide sequence ID" value="NZ_BAAAVB010000013.1"/>
</dbReference>
<dbReference type="SUPFAM" id="SSF56176">
    <property type="entry name" value="FAD-binding/transporter-associated domain-like"/>
    <property type="match status" value="1"/>
</dbReference>
<evidence type="ECO:0000256" key="3">
    <source>
        <dbReference type="ARBA" id="ARBA00022630"/>
    </source>
</evidence>
<dbReference type="Gene3D" id="3.30.43.10">
    <property type="entry name" value="Uridine Diphospho-n-acetylenolpyruvylglucosamine Reductase, domain 2"/>
    <property type="match status" value="1"/>
</dbReference>
<comment type="cofactor">
    <cofactor evidence="1">
        <name>FAD</name>
        <dbReference type="ChEBI" id="CHEBI:57692"/>
    </cofactor>
</comment>
<evidence type="ECO:0000256" key="4">
    <source>
        <dbReference type="ARBA" id="ARBA00022827"/>
    </source>
</evidence>
<gene>
    <name evidence="7" type="ORF">LV75_003453</name>
</gene>
<reference evidence="7 8" key="1">
    <citation type="submission" date="2022-06" db="EMBL/GenBank/DDBJ databases">
        <title>Genomic Encyclopedia of Archaeal and Bacterial Type Strains, Phase II (KMG-II): from individual species to whole genera.</title>
        <authorList>
            <person name="Goeker M."/>
        </authorList>
    </citation>
    <scope>NUCLEOTIDE SEQUENCE [LARGE SCALE GENOMIC DNA]</scope>
    <source>
        <strain evidence="7 8">DSM 44255</strain>
    </source>
</reference>
<dbReference type="PANTHER" id="PTHR42973">
    <property type="entry name" value="BINDING OXIDOREDUCTASE, PUTATIVE (AFU_ORTHOLOGUE AFUA_1G17690)-RELATED"/>
    <property type="match status" value="1"/>
</dbReference>
<dbReference type="EMBL" id="JAMTCO010000008">
    <property type="protein sequence ID" value="MCP2270941.1"/>
    <property type="molecule type" value="Genomic_DNA"/>
</dbReference>
<evidence type="ECO:0000259" key="6">
    <source>
        <dbReference type="PROSITE" id="PS51387"/>
    </source>
</evidence>
<dbReference type="InterPro" id="IPR006094">
    <property type="entry name" value="Oxid_FAD_bind_N"/>
</dbReference>
<comment type="similarity">
    <text evidence="2">Belongs to the oxygen-dependent FAD-linked oxidoreductase family.</text>
</comment>
<keyword evidence="8" id="KW-1185">Reference proteome</keyword>
<name>A0ABT1IE69_9PSEU</name>
<dbReference type="Gene3D" id="3.40.462.20">
    <property type="match status" value="1"/>
</dbReference>
<organism evidence="7 8">
    <name type="scientific">Actinokineospora diospyrosa</name>
    <dbReference type="NCBI Taxonomy" id="103728"/>
    <lineage>
        <taxon>Bacteria</taxon>
        <taxon>Bacillati</taxon>
        <taxon>Actinomycetota</taxon>
        <taxon>Actinomycetes</taxon>
        <taxon>Pseudonocardiales</taxon>
        <taxon>Pseudonocardiaceae</taxon>
        <taxon>Actinokineospora</taxon>
    </lineage>
</organism>
<feature type="domain" description="FAD-binding PCMH-type" evidence="6">
    <location>
        <begin position="28"/>
        <end position="198"/>
    </location>
</feature>
<evidence type="ECO:0000256" key="1">
    <source>
        <dbReference type="ARBA" id="ARBA00001974"/>
    </source>
</evidence>
<keyword evidence="4" id="KW-0274">FAD</keyword>
<keyword evidence="3" id="KW-0285">Flavoprotein</keyword>
<dbReference type="InterPro" id="IPR050416">
    <property type="entry name" value="FAD-linked_Oxidoreductase"/>
</dbReference>
<proteinExistence type="inferred from homology"/>
<dbReference type="InterPro" id="IPR036318">
    <property type="entry name" value="FAD-bd_PCMH-like_sf"/>
</dbReference>
<dbReference type="PANTHER" id="PTHR42973:SF39">
    <property type="entry name" value="FAD-BINDING PCMH-TYPE DOMAIN-CONTAINING PROTEIN"/>
    <property type="match status" value="1"/>
</dbReference>
<evidence type="ECO:0000313" key="7">
    <source>
        <dbReference type="EMBL" id="MCP2270941.1"/>
    </source>
</evidence>
<dbReference type="InterPro" id="IPR016166">
    <property type="entry name" value="FAD-bd_PCMH"/>
</dbReference>
<dbReference type="Gene3D" id="3.30.465.10">
    <property type="match status" value="1"/>
</dbReference>
<comment type="caution">
    <text evidence="7">The sequence shown here is derived from an EMBL/GenBank/DDBJ whole genome shotgun (WGS) entry which is preliminary data.</text>
</comment>
<dbReference type="Pfam" id="PF01565">
    <property type="entry name" value="FAD_binding_4"/>
    <property type="match status" value="1"/>
</dbReference>
<evidence type="ECO:0000313" key="8">
    <source>
        <dbReference type="Proteomes" id="UP001205185"/>
    </source>
</evidence>
<dbReference type="InterPro" id="IPR016167">
    <property type="entry name" value="FAD-bd_PCMH_sub1"/>
</dbReference>
<accession>A0ABT1IE69</accession>
<evidence type="ECO:0000256" key="2">
    <source>
        <dbReference type="ARBA" id="ARBA00005466"/>
    </source>
</evidence>
<dbReference type="PROSITE" id="PS51387">
    <property type="entry name" value="FAD_PCMH"/>
    <property type="match status" value="1"/>
</dbReference>
<evidence type="ECO:0000256" key="5">
    <source>
        <dbReference type="ARBA" id="ARBA00023002"/>
    </source>
</evidence>
<keyword evidence="5" id="KW-0560">Oxidoreductase</keyword>